<gene>
    <name evidence="3" type="ORF">MiSe_52850</name>
</gene>
<comment type="caution">
    <text evidence="3">The sequence shown here is derived from an EMBL/GenBank/DDBJ whole genome shotgun (WGS) entry which is preliminary data.</text>
</comment>
<evidence type="ECO:0000313" key="3">
    <source>
        <dbReference type="EMBL" id="GET40476.1"/>
    </source>
</evidence>
<dbReference type="EMBL" id="BLAY01000091">
    <property type="protein sequence ID" value="GET40476.1"/>
    <property type="molecule type" value="Genomic_DNA"/>
</dbReference>
<dbReference type="AlphaFoldDB" id="A0AAV3XG41"/>
<dbReference type="Proteomes" id="UP001050975">
    <property type="component" value="Unassembled WGS sequence"/>
</dbReference>
<protein>
    <submittedName>
        <fullName evidence="3">Uncharacterized protein</fullName>
    </submittedName>
</protein>
<feature type="coiled-coil region" evidence="1">
    <location>
        <begin position="75"/>
        <end position="126"/>
    </location>
</feature>
<evidence type="ECO:0000256" key="1">
    <source>
        <dbReference type="SAM" id="Coils"/>
    </source>
</evidence>
<sequence length="132" mass="14674">MISMNEAYGQQIENEPRQVWGEDSQSGCSDLSTGETGTTPDSSKVSGEPERIYRKVGTRGILDPAVLGGILSLERKKAEEALRNAEECIQWYTREKDRALEWISEIDALQAQLNINDETKAEADAEVQAEVE</sequence>
<proteinExistence type="predicted"/>
<organism evidence="3 4">
    <name type="scientific">Microseira wollei NIES-4236</name>
    <dbReference type="NCBI Taxonomy" id="2530354"/>
    <lineage>
        <taxon>Bacteria</taxon>
        <taxon>Bacillati</taxon>
        <taxon>Cyanobacteriota</taxon>
        <taxon>Cyanophyceae</taxon>
        <taxon>Oscillatoriophycideae</taxon>
        <taxon>Aerosakkonematales</taxon>
        <taxon>Aerosakkonemataceae</taxon>
        <taxon>Microseira</taxon>
    </lineage>
</organism>
<reference evidence="3" key="1">
    <citation type="submission" date="2019-10" db="EMBL/GenBank/DDBJ databases">
        <title>Draft genome sequece of Microseira wollei NIES-4236.</title>
        <authorList>
            <person name="Yamaguchi H."/>
            <person name="Suzuki S."/>
            <person name="Kawachi M."/>
        </authorList>
    </citation>
    <scope>NUCLEOTIDE SEQUENCE</scope>
    <source>
        <strain evidence="3">NIES-4236</strain>
    </source>
</reference>
<name>A0AAV3XG41_9CYAN</name>
<evidence type="ECO:0000313" key="4">
    <source>
        <dbReference type="Proteomes" id="UP001050975"/>
    </source>
</evidence>
<feature type="compositionally biased region" description="Polar residues" evidence="2">
    <location>
        <begin position="23"/>
        <end position="45"/>
    </location>
</feature>
<evidence type="ECO:0000256" key="2">
    <source>
        <dbReference type="SAM" id="MobiDB-lite"/>
    </source>
</evidence>
<keyword evidence="1" id="KW-0175">Coiled coil</keyword>
<keyword evidence="4" id="KW-1185">Reference proteome</keyword>
<accession>A0AAV3XG41</accession>
<feature type="region of interest" description="Disordered" evidence="2">
    <location>
        <begin position="1"/>
        <end position="50"/>
    </location>
</feature>